<organism evidence="2 3">
    <name type="scientific">Pseudofrankia asymbiotica</name>
    <dbReference type="NCBI Taxonomy" id="1834516"/>
    <lineage>
        <taxon>Bacteria</taxon>
        <taxon>Bacillati</taxon>
        <taxon>Actinomycetota</taxon>
        <taxon>Actinomycetes</taxon>
        <taxon>Frankiales</taxon>
        <taxon>Frankiaceae</taxon>
        <taxon>Pseudofrankia</taxon>
    </lineage>
</organism>
<keyword evidence="3" id="KW-1185">Reference proteome</keyword>
<feature type="region of interest" description="Disordered" evidence="1">
    <location>
        <begin position="179"/>
        <end position="215"/>
    </location>
</feature>
<comment type="caution">
    <text evidence="2">The sequence shown here is derived from an EMBL/GenBank/DDBJ whole genome shotgun (WGS) entry which is preliminary data.</text>
</comment>
<protein>
    <submittedName>
        <fullName evidence="2">Uncharacterized protein</fullName>
    </submittedName>
</protein>
<dbReference type="Gene3D" id="1.20.272.10">
    <property type="match status" value="1"/>
</dbReference>
<evidence type="ECO:0000313" key="2">
    <source>
        <dbReference type="EMBL" id="ONH25114.1"/>
    </source>
</evidence>
<gene>
    <name evidence="2" type="ORF">BL253_28440</name>
</gene>
<sequence>MPSPDQHEDIWSRAVTVGGFRVDEIRSVLQKSIRRGLVEEAVLAAWELFQTGPQTEELLWRRLEIIAVEDVGMGLPEAPMLLAAMNDQRVRQTVDIERFMYSVHAVRLLAAAKKDRTTMELAFWAKTTTERGERRVEVKDMHVDHHTRRGVRMGRDERFWWAAGGYRLENQLDPAGSPWSQYVRDAMGAPPEPDGPAAAPADLPVDDVLTEMSER</sequence>
<dbReference type="RefSeq" id="WP_076820460.1">
    <property type="nucleotide sequence ID" value="NZ_MOMC01000063.1"/>
</dbReference>
<dbReference type="SUPFAM" id="SSF48019">
    <property type="entry name" value="post-AAA+ oligomerization domain-like"/>
    <property type="match status" value="1"/>
</dbReference>
<name>A0A1V2I4P5_9ACTN</name>
<proteinExistence type="predicted"/>
<evidence type="ECO:0000256" key="1">
    <source>
        <dbReference type="SAM" id="MobiDB-lite"/>
    </source>
</evidence>
<dbReference type="STRING" id="1834516.BL253_28440"/>
<dbReference type="OrthoDB" id="7276772at2"/>
<dbReference type="AlphaFoldDB" id="A0A1V2I4P5"/>
<reference evidence="3" key="1">
    <citation type="submission" date="2016-10" db="EMBL/GenBank/DDBJ databases">
        <title>Frankia sp. NRRL B-16386 Genome sequencing.</title>
        <authorList>
            <person name="Ghodhbane-Gtari F."/>
            <person name="Swanson E."/>
            <person name="Gueddou A."/>
            <person name="Hezbri K."/>
            <person name="Ktari K."/>
            <person name="Nouioui I."/>
            <person name="Morris K."/>
            <person name="Simpson S."/>
            <person name="Abebe-Akele F."/>
            <person name="Thomas K."/>
            <person name="Gtari M."/>
            <person name="Tisa L.S."/>
        </authorList>
    </citation>
    <scope>NUCLEOTIDE SEQUENCE [LARGE SCALE GENOMIC DNA]</scope>
    <source>
        <strain evidence="3">NRRL B-16386</strain>
    </source>
</reference>
<dbReference type="Proteomes" id="UP000188929">
    <property type="component" value="Unassembled WGS sequence"/>
</dbReference>
<accession>A0A1V2I4P5</accession>
<feature type="compositionally biased region" description="Low complexity" evidence="1">
    <location>
        <begin position="185"/>
        <end position="203"/>
    </location>
</feature>
<dbReference type="EMBL" id="MOMC01000063">
    <property type="protein sequence ID" value="ONH25114.1"/>
    <property type="molecule type" value="Genomic_DNA"/>
</dbReference>
<evidence type="ECO:0000313" key="3">
    <source>
        <dbReference type="Proteomes" id="UP000188929"/>
    </source>
</evidence>
<dbReference type="GO" id="GO:0003677">
    <property type="term" value="F:DNA binding"/>
    <property type="evidence" value="ECO:0007669"/>
    <property type="project" value="InterPro"/>
</dbReference>
<dbReference type="InterPro" id="IPR008921">
    <property type="entry name" value="DNA_pol3_clamp-load_cplx_C"/>
</dbReference>
<dbReference type="GO" id="GO:0006260">
    <property type="term" value="P:DNA replication"/>
    <property type="evidence" value="ECO:0007669"/>
    <property type="project" value="InterPro"/>
</dbReference>